<proteinExistence type="predicted"/>
<feature type="region of interest" description="Disordered" evidence="1">
    <location>
        <begin position="375"/>
        <end position="501"/>
    </location>
</feature>
<keyword evidence="4" id="KW-1185">Reference proteome</keyword>
<dbReference type="AlphaFoldDB" id="A0A6G1GNG1"/>
<evidence type="ECO:0000256" key="1">
    <source>
        <dbReference type="SAM" id="MobiDB-lite"/>
    </source>
</evidence>
<feature type="compositionally biased region" description="Acidic residues" evidence="1">
    <location>
        <begin position="428"/>
        <end position="439"/>
    </location>
</feature>
<organism evidence="3 4">
    <name type="scientific">Aulographum hederae CBS 113979</name>
    <dbReference type="NCBI Taxonomy" id="1176131"/>
    <lineage>
        <taxon>Eukaryota</taxon>
        <taxon>Fungi</taxon>
        <taxon>Dikarya</taxon>
        <taxon>Ascomycota</taxon>
        <taxon>Pezizomycotina</taxon>
        <taxon>Dothideomycetes</taxon>
        <taxon>Pleosporomycetidae</taxon>
        <taxon>Aulographales</taxon>
        <taxon>Aulographaceae</taxon>
    </lineage>
</organism>
<dbReference type="InterPro" id="IPR006015">
    <property type="entry name" value="Universal_stress_UspA"/>
</dbReference>
<dbReference type="PANTHER" id="PTHR47815">
    <property type="entry name" value="UNIVERSAL STRESS PROTEIN A FAMILY PROTEIN C25B2.10"/>
    <property type="match status" value="1"/>
</dbReference>
<feature type="domain" description="UspA" evidence="2">
    <location>
        <begin position="166"/>
        <end position="303"/>
    </location>
</feature>
<evidence type="ECO:0000259" key="2">
    <source>
        <dbReference type="Pfam" id="PF00582"/>
    </source>
</evidence>
<dbReference type="CDD" id="cd23659">
    <property type="entry name" value="USP_At3g01520-like"/>
    <property type="match status" value="1"/>
</dbReference>
<name>A0A6G1GNG1_9PEZI</name>
<dbReference type="PANTHER" id="PTHR47815:SF1">
    <property type="entry name" value="UNIVERSAL STRESS PROTEIN A FAMILY PROTEIN C25B2.10"/>
    <property type="match status" value="1"/>
</dbReference>
<feature type="compositionally biased region" description="Low complexity" evidence="1">
    <location>
        <begin position="447"/>
        <end position="461"/>
    </location>
</feature>
<sequence length="501" mass="54663">MSPTHSPKTAAATVTDSTSSQEHSPTSGAPVQHAEVDANAAASGSNGGLAGVGDTATVADGSGKQQSGTVSPLILPAGQNPVLQDVRRPSIQFARHSPSVSLPTGSPKPHRPRAQRKMSSPPPPPIFQPRVSFDTFEKDKEKDKEEITAFTLIKKHKDYEYTKRSRTFLCGLDSNAYSEFALEWLLDELVDDGDEVVCLRVVEKDSSIASPVSKESLQYRAEADRLLDRIKEKNTENKAINLILEFAIGKVTEVIDDMIKLYEPAILIVGTRGRSLGGFQGLMPGSVSKYCLQHSPVPVIVVRPNSKRDKIKRKRLQDPSRQGYRDLLDKAGTEGSHLLDVSNFKFVPDPDDLMPLNDNEDEAEAVAKAIGYKPSRDEFKGSPLVKAESAPSDITSAEDLVDRDEDVSPEALRRVMKSPDPQNLESPELTEDESDEEEDQRGRSVEAAETNTNADAANDENVSLTKQGSGDVGGEEGDERRLKRKPKSKNENPAYRALGIP</sequence>
<dbReference type="OrthoDB" id="843225at2759"/>
<dbReference type="InterPro" id="IPR014729">
    <property type="entry name" value="Rossmann-like_a/b/a_fold"/>
</dbReference>
<dbReference type="Gene3D" id="3.40.50.620">
    <property type="entry name" value="HUPs"/>
    <property type="match status" value="1"/>
</dbReference>
<dbReference type="InterPro" id="IPR006016">
    <property type="entry name" value="UspA"/>
</dbReference>
<feature type="compositionally biased region" description="Low complexity" evidence="1">
    <location>
        <begin position="9"/>
        <end position="20"/>
    </location>
</feature>
<feature type="region of interest" description="Disordered" evidence="1">
    <location>
        <begin position="1"/>
        <end position="130"/>
    </location>
</feature>
<accession>A0A6G1GNG1</accession>
<gene>
    <name evidence="3" type="ORF">K402DRAFT_457455</name>
</gene>
<dbReference type="EMBL" id="ML977186">
    <property type="protein sequence ID" value="KAF1982297.1"/>
    <property type="molecule type" value="Genomic_DNA"/>
</dbReference>
<dbReference type="Proteomes" id="UP000800041">
    <property type="component" value="Unassembled WGS sequence"/>
</dbReference>
<dbReference type="SUPFAM" id="SSF52402">
    <property type="entry name" value="Adenine nucleotide alpha hydrolases-like"/>
    <property type="match status" value="1"/>
</dbReference>
<protein>
    <recommendedName>
        <fullName evidence="2">UspA domain-containing protein</fullName>
    </recommendedName>
</protein>
<evidence type="ECO:0000313" key="3">
    <source>
        <dbReference type="EMBL" id="KAF1982297.1"/>
    </source>
</evidence>
<feature type="compositionally biased region" description="Acidic residues" evidence="1">
    <location>
        <begin position="399"/>
        <end position="408"/>
    </location>
</feature>
<evidence type="ECO:0000313" key="4">
    <source>
        <dbReference type="Proteomes" id="UP000800041"/>
    </source>
</evidence>
<dbReference type="PRINTS" id="PR01438">
    <property type="entry name" value="UNVRSLSTRESS"/>
</dbReference>
<dbReference type="Pfam" id="PF00582">
    <property type="entry name" value="Usp"/>
    <property type="match status" value="1"/>
</dbReference>
<reference evidence="3" key="1">
    <citation type="journal article" date="2020" name="Stud. Mycol.">
        <title>101 Dothideomycetes genomes: a test case for predicting lifestyles and emergence of pathogens.</title>
        <authorList>
            <person name="Haridas S."/>
            <person name="Albert R."/>
            <person name="Binder M."/>
            <person name="Bloem J."/>
            <person name="Labutti K."/>
            <person name="Salamov A."/>
            <person name="Andreopoulos B."/>
            <person name="Baker S."/>
            <person name="Barry K."/>
            <person name="Bills G."/>
            <person name="Bluhm B."/>
            <person name="Cannon C."/>
            <person name="Castanera R."/>
            <person name="Culley D."/>
            <person name="Daum C."/>
            <person name="Ezra D."/>
            <person name="Gonzalez J."/>
            <person name="Henrissat B."/>
            <person name="Kuo A."/>
            <person name="Liang C."/>
            <person name="Lipzen A."/>
            <person name="Lutzoni F."/>
            <person name="Magnuson J."/>
            <person name="Mondo S."/>
            <person name="Nolan M."/>
            <person name="Ohm R."/>
            <person name="Pangilinan J."/>
            <person name="Park H.-J."/>
            <person name="Ramirez L."/>
            <person name="Alfaro M."/>
            <person name="Sun H."/>
            <person name="Tritt A."/>
            <person name="Yoshinaga Y."/>
            <person name="Zwiers L.-H."/>
            <person name="Turgeon B."/>
            <person name="Goodwin S."/>
            <person name="Spatafora J."/>
            <person name="Crous P."/>
            <person name="Grigoriev I."/>
        </authorList>
    </citation>
    <scope>NUCLEOTIDE SEQUENCE</scope>
    <source>
        <strain evidence="3">CBS 113979</strain>
    </source>
</reference>